<dbReference type="GO" id="GO:0003700">
    <property type="term" value="F:DNA-binding transcription factor activity"/>
    <property type="evidence" value="ECO:0007669"/>
    <property type="project" value="InterPro"/>
</dbReference>
<proteinExistence type="evidence at transcript level"/>
<name>A0A482CSV6_CARPA</name>
<gene>
    <name evidence="5" type="primary">SPEAR4</name>
</gene>
<dbReference type="EMBL" id="MH604954">
    <property type="protein sequence ID" value="QBL95709.1"/>
    <property type="molecule type" value="mRNA"/>
</dbReference>
<keyword evidence="2" id="KW-0805">Transcription regulation</keyword>
<organism evidence="5">
    <name type="scientific">Carica papaya</name>
    <name type="common">Papaya</name>
    <dbReference type="NCBI Taxonomy" id="3649"/>
    <lineage>
        <taxon>Eukaryota</taxon>
        <taxon>Viridiplantae</taxon>
        <taxon>Streptophyta</taxon>
        <taxon>Embryophyta</taxon>
        <taxon>Tracheophyta</taxon>
        <taxon>Spermatophyta</taxon>
        <taxon>Magnoliopsida</taxon>
        <taxon>eudicotyledons</taxon>
        <taxon>Gunneridae</taxon>
        <taxon>Pentapetalae</taxon>
        <taxon>rosids</taxon>
        <taxon>malvids</taxon>
        <taxon>Brassicales</taxon>
        <taxon>Caricaceae</taxon>
        <taxon>Carica</taxon>
    </lineage>
</organism>
<sequence length="363" mass="40559">MCSSDNDGDYNYNYSTFTFKKPKRQKVPKRGPGVAELEKILRDQNRKLDHPDTSSSLYSPSSPNSCHHYLHPQPPNFFSSTTFSHLNPTTTGNVTPTSAQIPSGYSFPITPLSKSNQNHMLQRKHSQMVNLFVDSSLPSFPTSSFYRRVELPSNQTSNQHYASILPQEEKIIGTKRQQSFSFENTQIPPLVRYQCSPHLNSSSLSHSRSNIGLTHITSREAMVGISLDLNSKTSAAAGGNSITFASNSSTSSQNCQQEFSKFSPFSIQVTVFPFPQLKISPCLCTKSAVYLYVIFFGLIKYEKKESIEELQQRSGTSSSTHKTLFYSFLPTEHEQEDGAETTLSLNGRTFETKSDGIDLSLKL</sequence>
<dbReference type="PANTHER" id="PTHR33388:SF19">
    <property type="entry name" value="SPOROCYTELESS-LIKE EAR-CONTAINING PROTEIN"/>
    <property type="match status" value="1"/>
</dbReference>
<dbReference type="InterPro" id="IPR040356">
    <property type="entry name" value="SPEAR"/>
</dbReference>
<accession>A0A482CSV6</accession>
<keyword evidence="3" id="KW-0804">Transcription</keyword>
<dbReference type="AlphaFoldDB" id="A0A482CSV6"/>
<evidence type="ECO:0000256" key="3">
    <source>
        <dbReference type="ARBA" id="ARBA00023163"/>
    </source>
</evidence>
<feature type="region of interest" description="Disordered" evidence="4">
    <location>
        <begin position="43"/>
        <end position="71"/>
    </location>
</feature>
<evidence type="ECO:0000256" key="2">
    <source>
        <dbReference type="ARBA" id="ARBA00023015"/>
    </source>
</evidence>
<feature type="compositionally biased region" description="Basic and acidic residues" evidence="4">
    <location>
        <begin position="43"/>
        <end position="52"/>
    </location>
</feature>
<evidence type="ECO:0000313" key="5">
    <source>
        <dbReference type="EMBL" id="QBL95709.1"/>
    </source>
</evidence>
<evidence type="ECO:0000256" key="1">
    <source>
        <dbReference type="ARBA" id="ARBA00022491"/>
    </source>
</evidence>
<keyword evidence="1" id="KW-0678">Repressor</keyword>
<evidence type="ECO:0000256" key="4">
    <source>
        <dbReference type="SAM" id="MobiDB-lite"/>
    </source>
</evidence>
<dbReference type="PANTHER" id="PTHR33388">
    <property type="entry name" value="OS01G0212500 PROTEIN"/>
    <property type="match status" value="1"/>
</dbReference>
<feature type="compositionally biased region" description="Low complexity" evidence="4">
    <location>
        <begin position="54"/>
        <end position="65"/>
    </location>
</feature>
<protein>
    <submittedName>
        <fullName evidence="5">SPOROCYTELESS-like EAR-containing protein 4</fullName>
    </submittedName>
</protein>
<reference evidence="5" key="1">
    <citation type="submission" date="2018-07" db="EMBL/GenBank/DDBJ databases">
        <authorList>
            <person name="Chen G.H."/>
        </authorList>
    </citation>
    <scope>NUCLEOTIDE SEQUENCE</scope>
</reference>